<evidence type="ECO:0000313" key="1">
    <source>
        <dbReference type="EMBL" id="KAK5147777.1"/>
    </source>
</evidence>
<dbReference type="EMBL" id="JAVRRR010000026">
    <property type="protein sequence ID" value="KAK5147777.1"/>
    <property type="molecule type" value="Genomic_DNA"/>
</dbReference>
<evidence type="ECO:0000313" key="2">
    <source>
        <dbReference type="Proteomes" id="UP001308179"/>
    </source>
</evidence>
<accession>A0ABR0LEW2</accession>
<name>A0ABR0LEW2_9PEZI</name>
<gene>
    <name evidence="1" type="ORF">LTR32_000836</name>
</gene>
<proteinExistence type="predicted"/>
<dbReference type="Proteomes" id="UP001308179">
    <property type="component" value="Unassembled WGS sequence"/>
</dbReference>
<comment type="caution">
    <text evidence="1">The sequence shown here is derived from an EMBL/GenBank/DDBJ whole genome shotgun (WGS) entry which is preliminary data.</text>
</comment>
<reference evidence="1 2" key="1">
    <citation type="submission" date="2023-08" db="EMBL/GenBank/DDBJ databases">
        <title>Black Yeasts Isolated from many extreme environments.</title>
        <authorList>
            <person name="Coleine C."/>
            <person name="Stajich J.E."/>
            <person name="Selbmann L."/>
        </authorList>
    </citation>
    <scope>NUCLEOTIDE SEQUENCE [LARGE SCALE GENOMIC DNA]</scope>
    <source>
        <strain evidence="1 2">CCFEE 5386</strain>
    </source>
</reference>
<protein>
    <submittedName>
        <fullName evidence="1">Uncharacterized protein</fullName>
    </submittedName>
</protein>
<keyword evidence="2" id="KW-1185">Reference proteome</keyword>
<sequence length="220" mass="24505">MFDVSLARLEKGFPGAFTLLPASRNTRGGVCVCERSPQGSGHQGSRYSLASRGARCSSKWTNAPELLAIWQQQRDVPHILDTAQHETLPLGIDLVWKLTEVLKSDEDVTGSFFRNDVCDEDSVDALSAKRFIMDVTAGSDYRATRERWLNVSMGPIMNGPDFKLANRRHICNTYNTDEASVTLHGCDVSYLTEACSGGSPSRLHWWDMHRSRNPTTRIAS</sequence>
<organism evidence="1 2">
    <name type="scientific">Rachicladosporium monterosium</name>
    <dbReference type="NCBI Taxonomy" id="1507873"/>
    <lineage>
        <taxon>Eukaryota</taxon>
        <taxon>Fungi</taxon>
        <taxon>Dikarya</taxon>
        <taxon>Ascomycota</taxon>
        <taxon>Pezizomycotina</taxon>
        <taxon>Dothideomycetes</taxon>
        <taxon>Dothideomycetidae</taxon>
        <taxon>Cladosporiales</taxon>
        <taxon>Cladosporiaceae</taxon>
        <taxon>Rachicladosporium</taxon>
    </lineage>
</organism>